<gene>
    <name evidence="5" type="ORF">ACFSXZ_27505</name>
</gene>
<dbReference type="SUPFAM" id="SSF46785">
    <property type="entry name" value="Winged helix' DNA-binding domain"/>
    <property type="match status" value="1"/>
</dbReference>
<dbReference type="InterPro" id="IPR036388">
    <property type="entry name" value="WH-like_DNA-bd_sf"/>
</dbReference>
<organism evidence="5 6">
    <name type="scientific">Amycolatopsis pigmentata</name>
    <dbReference type="NCBI Taxonomy" id="450801"/>
    <lineage>
        <taxon>Bacteria</taxon>
        <taxon>Bacillati</taxon>
        <taxon>Actinomycetota</taxon>
        <taxon>Actinomycetes</taxon>
        <taxon>Pseudonocardiales</taxon>
        <taxon>Pseudonocardiaceae</taxon>
        <taxon>Amycolatopsis</taxon>
    </lineage>
</organism>
<dbReference type="Pfam" id="PF07729">
    <property type="entry name" value="FCD"/>
    <property type="match status" value="1"/>
</dbReference>
<dbReference type="Gene3D" id="1.20.120.530">
    <property type="entry name" value="GntR ligand-binding domain-like"/>
    <property type="match status" value="1"/>
</dbReference>
<evidence type="ECO:0000313" key="6">
    <source>
        <dbReference type="Proteomes" id="UP001597417"/>
    </source>
</evidence>
<reference evidence="6" key="1">
    <citation type="journal article" date="2019" name="Int. J. Syst. Evol. Microbiol.">
        <title>The Global Catalogue of Microorganisms (GCM) 10K type strain sequencing project: providing services to taxonomists for standard genome sequencing and annotation.</title>
        <authorList>
            <consortium name="The Broad Institute Genomics Platform"/>
            <consortium name="The Broad Institute Genome Sequencing Center for Infectious Disease"/>
            <person name="Wu L."/>
            <person name="Ma J."/>
        </authorList>
    </citation>
    <scope>NUCLEOTIDE SEQUENCE [LARGE SCALE GENOMIC DNA]</scope>
    <source>
        <strain evidence="6">CGMCC 4.7645</strain>
    </source>
</reference>
<dbReference type="Pfam" id="PF00392">
    <property type="entry name" value="GntR"/>
    <property type="match status" value="1"/>
</dbReference>
<dbReference type="SMART" id="SM00345">
    <property type="entry name" value="HTH_GNTR"/>
    <property type="match status" value="1"/>
</dbReference>
<dbReference type="InterPro" id="IPR011711">
    <property type="entry name" value="GntR_C"/>
</dbReference>
<evidence type="ECO:0000256" key="1">
    <source>
        <dbReference type="ARBA" id="ARBA00023015"/>
    </source>
</evidence>
<dbReference type="CDD" id="cd07377">
    <property type="entry name" value="WHTH_GntR"/>
    <property type="match status" value="1"/>
</dbReference>
<protein>
    <submittedName>
        <fullName evidence="5">GntR family transcriptional regulator</fullName>
    </submittedName>
</protein>
<dbReference type="InterPro" id="IPR008920">
    <property type="entry name" value="TF_FadR/GntR_C"/>
</dbReference>
<evidence type="ECO:0000256" key="3">
    <source>
        <dbReference type="ARBA" id="ARBA00023163"/>
    </source>
</evidence>
<keyword evidence="2" id="KW-0238">DNA-binding</keyword>
<dbReference type="PRINTS" id="PR00035">
    <property type="entry name" value="HTHGNTR"/>
</dbReference>
<dbReference type="PROSITE" id="PS50949">
    <property type="entry name" value="HTH_GNTR"/>
    <property type="match status" value="1"/>
</dbReference>
<dbReference type="RefSeq" id="WP_378268112.1">
    <property type="nucleotide sequence ID" value="NZ_JBHUKR010000016.1"/>
</dbReference>
<dbReference type="PANTHER" id="PTHR43537">
    <property type="entry name" value="TRANSCRIPTIONAL REGULATOR, GNTR FAMILY"/>
    <property type="match status" value="1"/>
</dbReference>
<keyword evidence="3" id="KW-0804">Transcription</keyword>
<dbReference type="SMART" id="SM00895">
    <property type="entry name" value="FCD"/>
    <property type="match status" value="1"/>
</dbReference>
<sequence length="212" mass="23511">MRETKASRVYDEVRADIVGGRLAPGSVLDEGELAAAFEVSRTPVREALRALQRDGLVRSGARRQLFVLDLSEQQREVAALRAALEGTAVTEACTRCTPEDLDDLRLNVIRQRRLARAGNSEGFLELDEEFHRRLAGVARMPVLSMLLGQLGAFVRLARAGEPTETEHMLSLADEHDQIVDLLEARDTKRLRAALLANIDNTPRRAGPARHRS</sequence>
<comment type="caution">
    <text evidence="5">The sequence shown here is derived from an EMBL/GenBank/DDBJ whole genome shotgun (WGS) entry which is preliminary data.</text>
</comment>
<proteinExistence type="predicted"/>
<feature type="domain" description="HTH gntR-type" evidence="4">
    <location>
        <begin position="3"/>
        <end position="70"/>
    </location>
</feature>
<evidence type="ECO:0000259" key="4">
    <source>
        <dbReference type="PROSITE" id="PS50949"/>
    </source>
</evidence>
<dbReference type="Gene3D" id="1.10.10.10">
    <property type="entry name" value="Winged helix-like DNA-binding domain superfamily/Winged helix DNA-binding domain"/>
    <property type="match status" value="1"/>
</dbReference>
<name>A0ABW5G1Z5_9PSEU</name>
<dbReference type="PANTHER" id="PTHR43537:SF45">
    <property type="entry name" value="GNTR FAMILY REGULATORY PROTEIN"/>
    <property type="match status" value="1"/>
</dbReference>
<dbReference type="Proteomes" id="UP001597417">
    <property type="component" value="Unassembled WGS sequence"/>
</dbReference>
<dbReference type="EMBL" id="JBHUKR010000016">
    <property type="protein sequence ID" value="MFD2420082.1"/>
    <property type="molecule type" value="Genomic_DNA"/>
</dbReference>
<accession>A0ABW5G1Z5</accession>
<dbReference type="InterPro" id="IPR000524">
    <property type="entry name" value="Tscrpt_reg_HTH_GntR"/>
</dbReference>
<evidence type="ECO:0000256" key="2">
    <source>
        <dbReference type="ARBA" id="ARBA00023125"/>
    </source>
</evidence>
<keyword evidence="1" id="KW-0805">Transcription regulation</keyword>
<dbReference type="SUPFAM" id="SSF48008">
    <property type="entry name" value="GntR ligand-binding domain-like"/>
    <property type="match status" value="1"/>
</dbReference>
<keyword evidence="6" id="KW-1185">Reference proteome</keyword>
<evidence type="ECO:0000313" key="5">
    <source>
        <dbReference type="EMBL" id="MFD2420082.1"/>
    </source>
</evidence>
<dbReference type="InterPro" id="IPR036390">
    <property type="entry name" value="WH_DNA-bd_sf"/>
</dbReference>